<dbReference type="InterPro" id="IPR001054">
    <property type="entry name" value="A/G_cyclase"/>
</dbReference>
<keyword evidence="2" id="KW-0472">Membrane</keyword>
<dbReference type="SMART" id="SM00044">
    <property type="entry name" value="CYCc"/>
    <property type="match status" value="1"/>
</dbReference>
<dbReference type="AlphaFoldDB" id="A0A4R3I5Q2"/>
<proteinExistence type="predicted"/>
<evidence type="ECO:0000313" key="4">
    <source>
        <dbReference type="EMBL" id="TCS40117.1"/>
    </source>
</evidence>
<sequence>MTKRQSKSKRPANKPANSRAKQQTTQELELFDRFTVLPIAAEFNSRAIIYLTLAGTLVSTISFGSLPPFFMVLVVFCLIYPLAARYFSLPLRHRYPKHVGYGLVIFDAFFTGAMISAMGAPIEPSILILIMANASFIVIGQTTAYLLCLIFFAAGAAIVYHLHPTFERVEASLITILIAGFGTGMYVAITAYYTNQSARRLKAARLEMYKQNEKYRTLSRKLSKYLSPQVWENIFRGKQDVKLETKRKRLVIFFSDIKGFSQLSEQMEAEALTALINTYLTEMSKIVMKHGGTIDKFIGDAIMVFFGDPETKGVKKDAEACVAMAIEMRKHMKVLRQRWKAQGIQHPLEIRMGINTGYCTVGNFGAETRMDYTLLGKEVNLASRLESSADSGEILISYETYSLVQDRILCREKGQIKAKGFSRPIPVYQVVDFRKDLGARRSFTELDLEGFSMSLDMEKVKDYEKDRILDTLEKVKTSLIQKNITG</sequence>
<feature type="transmembrane region" description="Helical" evidence="2">
    <location>
        <begin position="99"/>
        <end position="120"/>
    </location>
</feature>
<feature type="region of interest" description="Disordered" evidence="1">
    <location>
        <begin position="1"/>
        <end position="24"/>
    </location>
</feature>
<dbReference type="InterPro" id="IPR029787">
    <property type="entry name" value="Nucleotide_cyclase"/>
</dbReference>
<feature type="transmembrane region" description="Helical" evidence="2">
    <location>
        <begin position="171"/>
        <end position="193"/>
    </location>
</feature>
<keyword evidence="2" id="KW-0812">Transmembrane</keyword>
<dbReference type="Pfam" id="PF00211">
    <property type="entry name" value="Guanylate_cyc"/>
    <property type="match status" value="1"/>
</dbReference>
<dbReference type="Gene3D" id="3.30.70.1230">
    <property type="entry name" value="Nucleotide cyclase"/>
    <property type="match status" value="1"/>
</dbReference>
<dbReference type="Pfam" id="PF05230">
    <property type="entry name" value="MASE2"/>
    <property type="match status" value="1"/>
</dbReference>
<dbReference type="EMBL" id="SLZR01000010">
    <property type="protein sequence ID" value="TCS40117.1"/>
    <property type="molecule type" value="Genomic_DNA"/>
</dbReference>
<evidence type="ECO:0000259" key="3">
    <source>
        <dbReference type="PROSITE" id="PS50125"/>
    </source>
</evidence>
<feature type="transmembrane region" description="Helical" evidence="2">
    <location>
        <begin position="47"/>
        <end position="63"/>
    </location>
</feature>
<feature type="compositionally biased region" description="Polar residues" evidence="1">
    <location>
        <begin position="15"/>
        <end position="24"/>
    </location>
</feature>
<feature type="transmembrane region" description="Helical" evidence="2">
    <location>
        <begin position="69"/>
        <end position="87"/>
    </location>
</feature>
<evidence type="ECO:0000256" key="1">
    <source>
        <dbReference type="SAM" id="MobiDB-lite"/>
    </source>
</evidence>
<keyword evidence="5" id="KW-1185">Reference proteome</keyword>
<accession>A0A4R3I5Q2</accession>
<dbReference type="InterPro" id="IPR007894">
    <property type="entry name" value="MASE2"/>
</dbReference>
<dbReference type="OrthoDB" id="9806704at2"/>
<dbReference type="InterPro" id="IPR050697">
    <property type="entry name" value="Adenylyl/Guanylyl_Cyclase_3/4"/>
</dbReference>
<dbReference type="GO" id="GO:0004016">
    <property type="term" value="F:adenylate cyclase activity"/>
    <property type="evidence" value="ECO:0007669"/>
    <property type="project" value="UniProtKB-ARBA"/>
</dbReference>
<dbReference type="Proteomes" id="UP000295793">
    <property type="component" value="Unassembled WGS sequence"/>
</dbReference>
<keyword evidence="2" id="KW-1133">Transmembrane helix</keyword>
<feature type="compositionally biased region" description="Basic residues" evidence="1">
    <location>
        <begin position="1"/>
        <end position="12"/>
    </location>
</feature>
<feature type="domain" description="Guanylate cyclase" evidence="3">
    <location>
        <begin position="251"/>
        <end position="386"/>
    </location>
</feature>
<comment type="caution">
    <text evidence="4">The sequence shown here is derived from an EMBL/GenBank/DDBJ whole genome shotgun (WGS) entry which is preliminary data.</text>
</comment>
<dbReference type="FunFam" id="3.30.70.1230:FF:000025">
    <property type="entry name" value="Adenylate cyclase 1"/>
    <property type="match status" value="1"/>
</dbReference>
<reference evidence="4 5" key="1">
    <citation type="submission" date="2019-03" db="EMBL/GenBank/DDBJ databases">
        <title>Genomic Encyclopedia of Archaeal and Bacterial Type Strains, Phase II (KMG-II): from individual species to whole genera.</title>
        <authorList>
            <person name="Goeker M."/>
        </authorList>
    </citation>
    <scope>NUCLEOTIDE SEQUENCE [LARGE SCALE GENOMIC DNA]</scope>
    <source>
        <strain evidence="4 5">DSM 15388</strain>
    </source>
</reference>
<organism evidence="4 5">
    <name type="scientific">Reinekea marinisedimentorum</name>
    <dbReference type="NCBI Taxonomy" id="230495"/>
    <lineage>
        <taxon>Bacteria</taxon>
        <taxon>Pseudomonadati</taxon>
        <taxon>Pseudomonadota</taxon>
        <taxon>Gammaproteobacteria</taxon>
        <taxon>Oceanospirillales</taxon>
        <taxon>Saccharospirillaceae</taxon>
        <taxon>Reinekea</taxon>
    </lineage>
</organism>
<protein>
    <submittedName>
        <fullName evidence="4">Class 3 adenylate cyclase</fullName>
    </submittedName>
</protein>
<dbReference type="PANTHER" id="PTHR43081:SF18">
    <property type="entry name" value="BLL7624 PROTEIN"/>
    <property type="match status" value="1"/>
</dbReference>
<dbReference type="GO" id="GO:0006171">
    <property type="term" value="P:cAMP biosynthetic process"/>
    <property type="evidence" value="ECO:0007669"/>
    <property type="project" value="TreeGrafter"/>
</dbReference>
<dbReference type="SUPFAM" id="SSF55073">
    <property type="entry name" value="Nucleotide cyclase"/>
    <property type="match status" value="1"/>
</dbReference>
<feature type="transmembrane region" description="Helical" evidence="2">
    <location>
        <begin position="126"/>
        <end position="159"/>
    </location>
</feature>
<gene>
    <name evidence="4" type="ORF">BCF53_11033</name>
</gene>
<dbReference type="GO" id="GO:0035556">
    <property type="term" value="P:intracellular signal transduction"/>
    <property type="evidence" value="ECO:0007669"/>
    <property type="project" value="InterPro"/>
</dbReference>
<evidence type="ECO:0000313" key="5">
    <source>
        <dbReference type="Proteomes" id="UP000295793"/>
    </source>
</evidence>
<evidence type="ECO:0000256" key="2">
    <source>
        <dbReference type="SAM" id="Phobius"/>
    </source>
</evidence>
<dbReference type="CDD" id="cd07302">
    <property type="entry name" value="CHD"/>
    <property type="match status" value="1"/>
</dbReference>
<dbReference type="PANTHER" id="PTHR43081">
    <property type="entry name" value="ADENYLATE CYCLASE, TERMINAL-DIFFERENTIATION SPECIFIC-RELATED"/>
    <property type="match status" value="1"/>
</dbReference>
<dbReference type="RefSeq" id="WP_132702015.1">
    <property type="nucleotide sequence ID" value="NZ_SLZR01000010.1"/>
</dbReference>
<dbReference type="PROSITE" id="PS50125">
    <property type="entry name" value="GUANYLATE_CYCLASE_2"/>
    <property type="match status" value="1"/>
</dbReference>
<name>A0A4R3I5Q2_9GAMM</name>